<comment type="caution">
    <text evidence="1">The sequence shown here is derived from an EMBL/GenBank/DDBJ whole genome shotgun (WGS) entry which is preliminary data.</text>
</comment>
<name>A0ACC0V0E8_9HYPO</name>
<gene>
    <name evidence="1" type="ORF">N3K66_006081</name>
</gene>
<organism evidence="1 2">
    <name type="scientific">Trichothecium roseum</name>
    <dbReference type="NCBI Taxonomy" id="47278"/>
    <lineage>
        <taxon>Eukaryota</taxon>
        <taxon>Fungi</taxon>
        <taxon>Dikarya</taxon>
        <taxon>Ascomycota</taxon>
        <taxon>Pezizomycotina</taxon>
        <taxon>Sordariomycetes</taxon>
        <taxon>Hypocreomycetidae</taxon>
        <taxon>Hypocreales</taxon>
        <taxon>Hypocreales incertae sedis</taxon>
        <taxon>Trichothecium</taxon>
    </lineage>
</organism>
<keyword evidence="2" id="KW-1185">Reference proteome</keyword>
<evidence type="ECO:0000313" key="1">
    <source>
        <dbReference type="EMBL" id="KAI9899620.1"/>
    </source>
</evidence>
<evidence type="ECO:0000313" key="2">
    <source>
        <dbReference type="Proteomes" id="UP001163324"/>
    </source>
</evidence>
<dbReference type="Proteomes" id="UP001163324">
    <property type="component" value="Chromosome 5"/>
</dbReference>
<sequence length="226" mass="25316">MALPASELDFVTIKTTAPLQPFPLNGARKQIRTKRLILRPFEDTDLDALHGMRLQPEVMWWTIQGRPDIELAESRANLAKRMPPNDATTYDMAIVEAATGAFVGCGGSTLSEGALGWPEIGYMFCKEAWGKGYASEFLGAFIEIWWALPRQEVQRSVDRSTIDEDDQGGVKREKMIGVTQGNNERSQGVLRKAGFNLVKIWNVEDNHEEFKGQMTTLQGFVLKRPA</sequence>
<reference evidence="1" key="1">
    <citation type="submission" date="2022-10" db="EMBL/GenBank/DDBJ databases">
        <title>Complete Genome of Trichothecium roseum strain YXFP-22015, a Plant Pathogen Isolated from Citrus.</title>
        <authorList>
            <person name="Wang Y."/>
            <person name="Zhu L."/>
        </authorList>
    </citation>
    <scope>NUCLEOTIDE SEQUENCE</scope>
    <source>
        <strain evidence="1">YXFP-22015</strain>
    </source>
</reference>
<protein>
    <submittedName>
        <fullName evidence="1">Uncharacterized protein</fullName>
    </submittedName>
</protein>
<proteinExistence type="predicted"/>
<accession>A0ACC0V0E8</accession>
<dbReference type="EMBL" id="CM047944">
    <property type="protein sequence ID" value="KAI9899620.1"/>
    <property type="molecule type" value="Genomic_DNA"/>
</dbReference>